<dbReference type="AlphaFoldDB" id="A0A2I1M961"/>
<evidence type="ECO:0000313" key="2">
    <source>
        <dbReference type="EMBL" id="PKZ16675.1"/>
    </source>
</evidence>
<dbReference type="RefSeq" id="WP_101540336.1">
    <property type="nucleotide sequence ID" value="NZ_PKGS01000003.1"/>
</dbReference>
<dbReference type="InterPro" id="IPR036866">
    <property type="entry name" value="RibonucZ/Hydroxyglut_hydro"/>
</dbReference>
<evidence type="ECO:0000313" key="3">
    <source>
        <dbReference type="Proteomes" id="UP000234335"/>
    </source>
</evidence>
<dbReference type="GO" id="GO:0016787">
    <property type="term" value="F:hydrolase activity"/>
    <property type="evidence" value="ECO:0007669"/>
    <property type="project" value="UniProtKB-KW"/>
</dbReference>
<comment type="caution">
    <text evidence="2">The sequence shown here is derived from an EMBL/GenBank/DDBJ whole genome shotgun (WGS) entry which is preliminary data.</text>
</comment>
<reference evidence="2 3" key="1">
    <citation type="submission" date="2017-12" db="EMBL/GenBank/DDBJ databases">
        <title>Phylogenetic diversity of female urinary microbiome.</title>
        <authorList>
            <person name="Thomas-White K."/>
            <person name="Wolfe A.J."/>
        </authorList>
    </citation>
    <scope>NUCLEOTIDE SEQUENCE [LARGE SCALE GENOMIC DNA]</scope>
    <source>
        <strain evidence="2 3">UMB0119</strain>
    </source>
</reference>
<gene>
    <name evidence="2" type="ORF">CYJ34_05620</name>
</gene>
<accession>A0A2I1M961</accession>
<dbReference type="PANTHER" id="PTHR47619">
    <property type="entry name" value="METALLO-HYDROLASE YYCJ-RELATED"/>
    <property type="match status" value="1"/>
</dbReference>
<dbReference type="SMART" id="SM00849">
    <property type="entry name" value="Lactamase_B"/>
    <property type="match status" value="1"/>
</dbReference>
<protein>
    <submittedName>
        <fullName evidence="2">MBL fold metallo-hydrolase</fullName>
    </submittedName>
</protein>
<sequence length="263" mass="29209">MDKFAILSSGSSGNCLFIEYKGSKILVDAGFSARKIENLLKEIGKDANELDAIFLTHEHADHTKGAGTLSRRYNIPIFANGGTWKGIEKYVGKVKDENIRVFDSDKFLSFGSMDIMPIKVHHDANEPVGFVLYLGNQKISILTDTGIVDENMAYEIKGSDIYYMEANHDLEALKRGPYPYPLKLRVMSNMGHLSNDQSAEVLADALEGKEEKVFLGHLSETNNTPELSRLTVDNYLTSLGLDTKKDILLEVADRYAPSGIVEL</sequence>
<proteinExistence type="predicted"/>
<evidence type="ECO:0000259" key="1">
    <source>
        <dbReference type="SMART" id="SM00849"/>
    </source>
</evidence>
<organism evidence="2 3">
    <name type="scientific">Anaerococcus octavius</name>
    <dbReference type="NCBI Taxonomy" id="54007"/>
    <lineage>
        <taxon>Bacteria</taxon>
        <taxon>Bacillati</taxon>
        <taxon>Bacillota</taxon>
        <taxon>Tissierellia</taxon>
        <taxon>Tissierellales</taxon>
        <taxon>Peptoniphilaceae</taxon>
        <taxon>Anaerococcus</taxon>
    </lineage>
</organism>
<keyword evidence="2" id="KW-0378">Hydrolase</keyword>
<dbReference type="Gene3D" id="3.60.15.10">
    <property type="entry name" value="Ribonuclease Z/Hydroxyacylglutathione hydrolase-like"/>
    <property type="match status" value="1"/>
</dbReference>
<dbReference type="InterPro" id="IPR052533">
    <property type="entry name" value="WalJ/YycJ-like"/>
</dbReference>
<feature type="domain" description="Metallo-beta-lactamase" evidence="1">
    <location>
        <begin position="12"/>
        <end position="190"/>
    </location>
</feature>
<dbReference type="Pfam" id="PF12706">
    <property type="entry name" value="Lactamase_B_2"/>
    <property type="match status" value="1"/>
</dbReference>
<keyword evidence="3" id="KW-1185">Reference proteome</keyword>
<dbReference type="InterPro" id="IPR001279">
    <property type="entry name" value="Metallo-B-lactamas"/>
</dbReference>
<dbReference type="Proteomes" id="UP000234335">
    <property type="component" value="Unassembled WGS sequence"/>
</dbReference>
<dbReference type="EMBL" id="PKGS01000003">
    <property type="protein sequence ID" value="PKZ16675.1"/>
    <property type="molecule type" value="Genomic_DNA"/>
</dbReference>
<name>A0A2I1M961_9FIRM</name>
<dbReference type="SUPFAM" id="SSF56281">
    <property type="entry name" value="Metallo-hydrolase/oxidoreductase"/>
    <property type="match status" value="1"/>
</dbReference>
<dbReference type="PANTHER" id="PTHR47619:SF1">
    <property type="entry name" value="EXODEOXYRIBONUCLEASE WALJ"/>
    <property type="match status" value="1"/>
</dbReference>